<protein>
    <submittedName>
        <fullName evidence="1">Uncharacterized protein</fullName>
    </submittedName>
</protein>
<accession>A1R5U7</accession>
<evidence type="ECO:0000313" key="2">
    <source>
        <dbReference type="Proteomes" id="UP000000637"/>
    </source>
</evidence>
<dbReference type="OrthoDB" id="4948367at2"/>
<name>A1R5U7_PAEAT</name>
<dbReference type="KEGG" id="aau:AAur_1860"/>
<keyword evidence="2" id="KW-1185">Reference proteome</keyword>
<gene>
    <name evidence="1" type="ordered locus">AAur_1860</name>
</gene>
<evidence type="ECO:0000313" key="1">
    <source>
        <dbReference type="EMBL" id="ABM07893.1"/>
    </source>
</evidence>
<dbReference type="RefSeq" id="WP_011774553.1">
    <property type="nucleotide sequence ID" value="NC_008711.1"/>
</dbReference>
<dbReference type="HOGENOM" id="CLU_2420620_0_0_11"/>
<sequence>MTLLTERPATTEPAPEAVNRISVAGTALRGGSYVSLPAGSAQARVEGAYVTAPCSRKISAVTHGSYVAVSGAPAVAGGTVEGSYVTLSKAA</sequence>
<dbReference type="EMBL" id="CP000474">
    <property type="protein sequence ID" value="ABM07893.1"/>
    <property type="molecule type" value="Genomic_DNA"/>
</dbReference>
<dbReference type="AlphaFoldDB" id="A1R5U7"/>
<reference evidence="1 2" key="1">
    <citation type="journal article" date="2006" name="PLoS Genet.">
        <title>Secrets of soil survival revealed by the genome sequence of Arthrobacter aurescens TC1.</title>
        <authorList>
            <person name="Mongodin E.F."/>
            <person name="Shapir N."/>
            <person name="Daugherty S.C."/>
            <person name="DeBoy R.T."/>
            <person name="Emerson J.B."/>
            <person name="Shvartzbeyn A."/>
            <person name="Radune D."/>
            <person name="Vamathevan J."/>
            <person name="Riggs F."/>
            <person name="Grinberg V."/>
            <person name="Khouri H."/>
            <person name="Wackett L.P."/>
            <person name="Nelson K.E."/>
            <person name="Sadowsky M.J."/>
        </authorList>
    </citation>
    <scope>NUCLEOTIDE SEQUENCE [LARGE SCALE GENOMIC DNA]</scope>
    <source>
        <strain evidence="1 2">TC1</strain>
    </source>
</reference>
<organism evidence="1 2">
    <name type="scientific">Paenarthrobacter aurescens (strain TC1)</name>
    <dbReference type="NCBI Taxonomy" id="290340"/>
    <lineage>
        <taxon>Bacteria</taxon>
        <taxon>Bacillati</taxon>
        <taxon>Actinomycetota</taxon>
        <taxon>Actinomycetes</taxon>
        <taxon>Micrococcales</taxon>
        <taxon>Micrococcaceae</taxon>
        <taxon>Paenarthrobacter</taxon>
    </lineage>
</organism>
<dbReference type="Proteomes" id="UP000000637">
    <property type="component" value="Chromosome"/>
</dbReference>
<proteinExistence type="predicted"/>